<dbReference type="GO" id="GO:0044732">
    <property type="term" value="C:mitotic spindle pole body"/>
    <property type="evidence" value="ECO:0007669"/>
    <property type="project" value="TreeGrafter"/>
</dbReference>
<accession>A0A9W8K0Z5</accession>
<dbReference type="GO" id="GO:0051307">
    <property type="term" value="P:meiotic chromosome separation"/>
    <property type="evidence" value="ECO:0007669"/>
    <property type="project" value="TreeGrafter"/>
</dbReference>
<evidence type="ECO:0000259" key="5">
    <source>
        <dbReference type="PROSITE" id="PS51700"/>
    </source>
</evidence>
<reference evidence="6" key="1">
    <citation type="submission" date="2022-07" db="EMBL/GenBank/DDBJ databases">
        <title>Genome Sequence of Agrocybe chaxingu.</title>
        <authorList>
            <person name="Buettner E."/>
        </authorList>
    </citation>
    <scope>NUCLEOTIDE SEQUENCE</scope>
    <source>
        <strain evidence="6">MP-N11</strain>
    </source>
</reference>
<evidence type="ECO:0000313" key="7">
    <source>
        <dbReference type="Proteomes" id="UP001148786"/>
    </source>
</evidence>
<comment type="caution">
    <text evidence="6">The sequence shown here is derived from an EMBL/GenBank/DDBJ whole genome shotgun (WGS) entry which is preliminary data.</text>
</comment>
<proteinExistence type="predicted"/>
<dbReference type="InterPro" id="IPR005314">
    <property type="entry name" value="Peptidase_C50"/>
</dbReference>
<evidence type="ECO:0000256" key="2">
    <source>
        <dbReference type="ARBA" id="ARBA00012489"/>
    </source>
</evidence>
<dbReference type="InterPro" id="IPR030397">
    <property type="entry name" value="SEPARIN_core_dom"/>
</dbReference>
<dbReference type="GO" id="GO:0006508">
    <property type="term" value="P:proteolysis"/>
    <property type="evidence" value="ECO:0007669"/>
    <property type="project" value="InterPro"/>
</dbReference>
<dbReference type="GO" id="GO:0072686">
    <property type="term" value="C:mitotic spindle"/>
    <property type="evidence" value="ECO:0007669"/>
    <property type="project" value="TreeGrafter"/>
</dbReference>
<evidence type="ECO:0000256" key="1">
    <source>
        <dbReference type="ARBA" id="ARBA00000451"/>
    </source>
</evidence>
<keyword evidence="3" id="KW-0378">Hydrolase</keyword>
<dbReference type="Proteomes" id="UP001148786">
    <property type="component" value="Unassembled WGS sequence"/>
</dbReference>
<dbReference type="PROSITE" id="PS51700">
    <property type="entry name" value="SEPARIN"/>
    <property type="match status" value="1"/>
</dbReference>
<evidence type="ECO:0000313" key="6">
    <source>
        <dbReference type="EMBL" id="KAJ3501675.1"/>
    </source>
</evidence>
<dbReference type="OrthoDB" id="10255632at2759"/>
<gene>
    <name evidence="6" type="ORF">NLJ89_g9230</name>
</gene>
<dbReference type="PANTHER" id="PTHR12792:SF0">
    <property type="entry name" value="SEPARIN"/>
    <property type="match status" value="1"/>
</dbReference>
<evidence type="ECO:0000256" key="4">
    <source>
        <dbReference type="ARBA" id="ARBA00022829"/>
    </source>
</evidence>
<keyword evidence="4" id="KW-0159">Chromosome partition</keyword>
<dbReference type="EC" id="3.4.22.49" evidence="2"/>
<protein>
    <recommendedName>
        <fullName evidence="2">separase</fullName>
        <ecNumber evidence="2">3.4.22.49</ecNumber>
    </recommendedName>
</protein>
<sequence>MFSLTLAYLRRGSPKEAGYFAKQAADLAGQLNTPAMVSRALARQGELQSSTIGNLEDARVVLTKAAELLCYMPGIDTAGIRHLKVEYNIRAVTDEDEDPQELFKRQSRCWRNWTLYSDNLIMLLLVLGDLWALRLVMQAQLQPTFSFPNYWHRSYANNAEENGLMGKLTLHNVYGRFQSDMFLSSITESTVAVPMGMGSRGHVQPMLPSADIVEALASAEKLLWTHLASTARKGNVIEVRESVISLVLIGAFRTSLGDRRQAVPSTMSALLDASAALTLRRDMLEAIDNKFPLPADDLQWPLLSKDGAALPHETSDAEKSIRSYWDTVRAKYETQALDPLALSASETVGLPANWTVINMSVTADKSALFCSRREGGDHSEDPLIFCIPLKGRRDQGSSEDEEAHLTFEGTLRELQDIVRSSDECTKAAINIKSDDEEARVSWWRQRTELDMRMRQLLENIEYCWLGAFKVILSPRPSITAEDVSELRGQFEKVFYRALHVKDKKMKRTPAHKKSTSQPQTYLPTQFTLDDAMVKRFSTLSPKCRDEELEDLIYFVLDLYQFHGVPIAIAEVDIDQVVVDLRTVLEEHSARRTKHPKSSKVPPKSSDEHLFLVLDKNVQGLPWESLPILRGRSVSRIPGVQFLHDRLAFAKCKRGSTAGTVETSEGAVVNPRKGYYILNPSGDLGRTEERFRDWANGMKKVGWEGTIGKPVSEQQFVNALKSNDLVVYFGHGGGEQYVRSHRIRSLPTCAATMLWGCSSGALRDMGDFDRTGTPYNYMLAGCPTLIANLWDVTDKDIDKFSQTVFDKLSLNGKDISESQQKRAKDLISIVAAVAQSRDSCKLKYLTGAAPVIYGIPFYL</sequence>
<feature type="domain" description="Peptidase C50" evidence="5">
    <location>
        <begin position="670"/>
        <end position="767"/>
    </location>
</feature>
<keyword evidence="7" id="KW-1185">Reference proteome</keyword>
<dbReference type="EMBL" id="JANKHO010001398">
    <property type="protein sequence ID" value="KAJ3501675.1"/>
    <property type="molecule type" value="Genomic_DNA"/>
</dbReference>
<comment type="catalytic activity">
    <reaction evidence="1">
        <text>All bonds known to be hydrolyzed by this endopeptidase have arginine in P1 and an acidic residue in P4. P6 is often occupied by an acidic residue or by a hydroxy-amino-acid residue, the phosphorylation of which enhances cleavage.</text>
        <dbReference type="EC" id="3.4.22.49"/>
    </reaction>
</comment>
<evidence type="ECO:0000256" key="3">
    <source>
        <dbReference type="ARBA" id="ARBA00022801"/>
    </source>
</evidence>
<dbReference type="GO" id="GO:0005634">
    <property type="term" value="C:nucleus"/>
    <property type="evidence" value="ECO:0007669"/>
    <property type="project" value="InterPro"/>
</dbReference>
<dbReference type="GO" id="GO:0005737">
    <property type="term" value="C:cytoplasm"/>
    <property type="evidence" value="ECO:0007669"/>
    <property type="project" value="TreeGrafter"/>
</dbReference>
<dbReference type="Pfam" id="PF03568">
    <property type="entry name" value="Separin_C"/>
    <property type="match status" value="1"/>
</dbReference>
<dbReference type="AlphaFoldDB" id="A0A9W8K0Z5"/>
<organism evidence="6 7">
    <name type="scientific">Agrocybe chaxingu</name>
    <dbReference type="NCBI Taxonomy" id="84603"/>
    <lineage>
        <taxon>Eukaryota</taxon>
        <taxon>Fungi</taxon>
        <taxon>Dikarya</taxon>
        <taxon>Basidiomycota</taxon>
        <taxon>Agaricomycotina</taxon>
        <taxon>Agaricomycetes</taxon>
        <taxon>Agaricomycetidae</taxon>
        <taxon>Agaricales</taxon>
        <taxon>Agaricineae</taxon>
        <taxon>Strophariaceae</taxon>
        <taxon>Agrocybe</taxon>
    </lineage>
</organism>
<dbReference type="GO" id="GO:0004197">
    <property type="term" value="F:cysteine-type endopeptidase activity"/>
    <property type="evidence" value="ECO:0007669"/>
    <property type="project" value="InterPro"/>
</dbReference>
<dbReference type="PANTHER" id="PTHR12792">
    <property type="entry name" value="EXTRA SPINDLE POLES 1-RELATED"/>
    <property type="match status" value="1"/>
</dbReference>
<name>A0A9W8K0Z5_9AGAR</name>